<dbReference type="EMBL" id="BMJO01000004">
    <property type="protein sequence ID" value="GGE59418.1"/>
    <property type="molecule type" value="Genomic_DNA"/>
</dbReference>
<accession>A0A4R2HGC1</accession>
<dbReference type="AlphaFoldDB" id="A0A4R2HGC1"/>
<organism evidence="2 3">
    <name type="scientific">Pedobacter psychrotolerans</name>
    <dbReference type="NCBI Taxonomy" id="1843235"/>
    <lineage>
        <taxon>Bacteria</taxon>
        <taxon>Pseudomonadati</taxon>
        <taxon>Bacteroidota</taxon>
        <taxon>Sphingobacteriia</taxon>
        <taxon>Sphingobacteriales</taxon>
        <taxon>Sphingobacteriaceae</taxon>
        <taxon>Pedobacter</taxon>
    </lineage>
</organism>
<evidence type="ECO:0000313" key="1">
    <source>
        <dbReference type="EMBL" id="GGE59418.1"/>
    </source>
</evidence>
<evidence type="ECO:0000313" key="4">
    <source>
        <dbReference type="Proteomes" id="UP000622648"/>
    </source>
</evidence>
<sequence>MKNFVYLSVIIVFCSCSNKKKESNQTIVQTPSGLEGLQKNVSSPVVQSAKTNLIYNPAHGKPGHTCALAVGAPLQQSAATQPQKNITNASSVTTPISVNTSGKKLNPKHGEPGHRCDIAVGAPLDSKPAAIAKTASTPSAISQAASVKVAKGMNPPHGQPNHRCDIAVGAPLNSKIVQLPKNVKTPDVQPIESKIMEAGQSEAKLNPKHGDPGHRCDIAVGAPLT</sequence>
<dbReference type="Proteomes" id="UP000295684">
    <property type="component" value="Unassembled WGS sequence"/>
</dbReference>
<keyword evidence="4" id="KW-1185">Reference proteome</keyword>
<reference evidence="1" key="4">
    <citation type="submission" date="2024-05" db="EMBL/GenBank/DDBJ databases">
        <authorList>
            <person name="Sun Q."/>
            <person name="Zhou Y."/>
        </authorList>
    </citation>
    <scope>NUCLEOTIDE SEQUENCE</scope>
    <source>
        <strain evidence="1">CGMCC 1.15644</strain>
    </source>
</reference>
<dbReference type="EMBL" id="SLWO01000003">
    <property type="protein sequence ID" value="TCO27167.1"/>
    <property type="molecule type" value="Genomic_DNA"/>
</dbReference>
<comment type="caution">
    <text evidence="2">The sequence shown here is derived from an EMBL/GenBank/DDBJ whole genome shotgun (WGS) entry which is preliminary data.</text>
</comment>
<reference evidence="2 3" key="3">
    <citation type="submission" date="2019-03" db="EMBL/GenBank/DDBJ databases">
        <title>Genomic Encyclopedia of Type Strains, Phase IV (KMG-IV): sequencing the most valuable type-strain genomes for metagenomic binning, comparative biology and taxonomic classification.</title>
        <authorList>
            <person name="Goeker M."/>
        </authorList>
    </citation>
    <scope>NUCLEOTIDE SEQUENCE [LARGE SCALE GENOMIC DNA]</scope>
    <source>
        <strain evidence="2 3">DSM 103236</strain>
    </source>
</reference>
<gene>
    <name evidence="2" type="ORF">EV200_103501</name>
    <name evidence="1" type="ORF">GCM10011413_27370</name>
</gene>
<name>A0A4R2HGC1_9SPHI</name>
<dbReference type="OrthoDB" id="678557at2"/>
<dbReference type="PROSITE" id="PS51257">
    <property type="entry name" value="PROKAR_LIPOPROTEIN"/>
    <property type="match status" value="1"/>
</dbReference>
<evidence type="ECO:0000313" key="3">
    <source>
        <dbReference type="Proteomes" id="UP000295684"/>
    </source>
</evidence>
<protein>
    <submittedName>
        <fullName evidence="2">Uncharacterized protein</fullName>
    </submittedName>
</protein>
<reference evidence="4" key="2">
    <citation type="journal article" date="2019" name="Int. J. Syst. Evol. Microbiol.">
        <title>The Global Catalogue of Microorganisms (GCM) 10K type strain sequencing project: providing services to taxonomists for standard genome sequencing and annotation.</title>
        <authorList>
            <consortium name="The Broad Institute Genomics Platform"/>
            <consortium name="The Broad Institute Genome Sequencing Center for Infectious Disease"/>
            <person name="Wu L."/>
            <person name="Ma J."/>
        </authorList>
    </citation>
    <scope>NUCLEOTIDE SEQUENCE [LARGE SCALE GENOMIC DNA]</scope>
    <source>
        <strain evidence="4">CGMCC 1.15644</strain>
    </source>
</reference>
<dbReference type="RefSeq" id="WP_132531756.1">
    <property type="nucleotide sequence ID" value="NZ_BMJO01000004.1"/>
</dbReference>
<proteinExistence type="predicted"/>
<evidence type="ECO:0000313" key="2">
    <source>
        <dbReference type="EMBL" id="TCO27167.1"/>
    </source>
</evidence>
<dbReference type="Proteomes" id="UP000622648">
    <property type="component" value="Unassembled WGS sequence"/>
</dbReference>
<reference evidence="1" key="1">
    <citation type="journal article" date="2014" name="Int. J. Syst. Evol. Microbiol.">
        <title>Complete genome of a new Firmicutes species belonging to the dominant human colonic microbiota ('Ruminococcus bicirculans') reveals two chromosomes and a selective capacity to utilize plant glucans.</title>
        <authorList>
            <consortium name="NISC Comparative Sequencing Program"/>
            <person name="Wegmann U."/>
            <person name="Louis P."/>
            <person name="Goesmann A."/>
            <person name="Henrissat B."/>
            <person name="Duncan S.H."/>
            <person name="Flint H.J."/>
        </authorList>
    </citation>
    <scope>NUCLEOTIDE SEQUENCE</scope>
    <source>
        <strain evidence="1">CGMCC 1.15644</strain>
    </source>
</reference>